<sequence>MPEDMLVRLPEYVSPKIFDRGLDYFRNDFIESPERVSEHKWVTRAMGRRVYEVSLTFNPEGDDEWHCDCPFDGPVCKHVVAACFAVLQVAGDKYPGVARAGDLYKLPAFESRLIIDQLFEVLDNEELIGFLRSKLEQDHQLASVFESEFLYRLPEHQKSERYRRIVSKAVRSAFRNRHFAEYPEYRDFEDMDMLSDQLMAQTDWLLDLSKKHREENRPEEALLIAKAILEEVPVSLEELIEDGNDYYELPDADGFMESAAEELCKIVESGNEELKNNLFDSIWNMFPDEKLHIGDVPDHLLHAMGLSATDASRVERYLQLLDRLTDEFRNGEQSFIGEHQVQEIKIEYLQHLGREKEAVEVMLSMKDDPKFCLMLVRYYIEKKHFAEAKQLSAEGLKKADEGDRMTISLEDDGSQSTTWYKLLYEIAEGENSPADMRTWLEKLIFDDYRHMKWFREYKKTWPEAEWPRELEKIIAKQKKRKDVFHVDHFLAEIYVEEKRFDRLEEMLMNEAGNPSGFNSICVFAPKMAEMRPEGAGNVMQQAIEAYAAENVGRKYYRDIANELRAMIKWRGGLGRVRNIVRRLIEEYPTRRAMKEELEQVFSDRVRYM</sequence>
<protein>
    <submittedName>
        <fullName evidence="3">SWIM zinc finger family protein</fullName>
    </submittedName>
</protein>
<evidence type="ECO:0000313" key="3">
    <source>
        <dbReference type="EMBL" id="MBP3193494.1"/>
    </source>
</evidence>
<keyword evidence="4" id="KW-1185">Reference proteome</keyword>
<dbReference type="Pfam" id="PF04434">
    <property type="entry name" value="SWIM"/>
    <property type="match status" value="1"/>
</dbReference>
<name>A0A8J7UXM5_9BACT</name>
<evidence type="ECO:0000256" key="1">
    <source>
        <dbReference type="PROSITE-ProRule" id="PRU00325"/>
    </source>
</evidence>
<dbReference type="Proteomes" id="UP000673975">
    <property type="component" value="Unassembled WGS sequence"/>
</dbReference>
<dbReference type="RefSeq" id="WP_210512952.1">
    <property type="nucleotide sequence ID" value="NZ_JAFIDN010000011.1"/>
</dbReference>
<reference evidence="3" key="1">
    <citation type="submission" date="2021-02" db="EMBL/GenBank/DDBJ databases">
        <title>Natronogracilivirga saccharolytica gen. nov. sp. nov. a new anaerobic, haloalkiliphilic carbohydrate-fermenting bacterium from soda lake and proposing of Cyclonatronumiaceae fam. nov. in the phylum Balneolaeota.</title>
        <authorList>
            <person name="Zhilina T.N."/>
            <person name="Sorokin D.Y."/>
            <person name="Zavarzina D.G."/>
            <person name="Toshchakov S.V."/>
            <person name="Kublanov I.V."/>
        </authorList>
    </citation>
    <scope>NUCLEOTIDE SEQUENCE</scope>
    <source>
        <strain evidence="3">Z-1702</strain>
    </source>
</reference>
<gene>
    <name evidence="3" type="ORF">NATSA_12535</name>
</gene>
<comment type="caution">
    <text evidence="3">The sequence shown here is derived from an EMBL/GenBank/DDBJ whole genome shotgun (WGS) entry which is preliminary data.</text>
</comment>
<keyword evidence="1" id="KW-0863">Zinc-finger</keyword>
<feature type="domain" description="SWIM-type" evidence="2">
    <location>
        <begin position="51"/>
        <end position="87"/>
    </location>
</feature>
<proteinExistence type="predicted"/>
<dbReference type="PROSITE" id="PS50966">
    <property type="entry name" value="ZF_SWIM"/>
    <property type="match status" value="1"/>
</dbReference>
<keyword evidence="1" id="KW-0479">Metal-binding</keyword>
<dbReference type="AlphaFoldDB" id="A0A8J7UXM5"/>
<dbReference type="GO" id="GO:0008270">
    <property type="term" value="F:zinc ion binding"/>
    <property type="evidence" value="ECO:0007669"/>
    <property type="project" value="UniProtKB-KW"/>
</dbReference>
<keyword evidence="1" id="KW-0862">Zinc</keyword>
<accession>A0A8J7UXM5</accession>
<evidence type="ECO:0000313" key="4">
    <source>
        <dbReference type="Proteomes" id="UP000673975"/>
    </source>
</evidence>
<organism evidence="3 4">
    <name type="scientific">Natronogracilivirga saccharolytica</name>
    <dbReference type="NCBI Taxonomy" id="2812953"/>
    <lineage>
        <taxon>Bacteria</taxon>
        <taxon>Pseudomonadati</taxon>
        <taxon>Balneolota</taxon>
        <taxon>Balneolia</taxon>
        <taxon>Balneolales</taxon>
        <taxon>Cyclonatronaceae</taxon>
        <taxon>Natronogracilivirga</taxon>
    </lineage>
</organism>
<evidence type="ECO:0000259" key="2">
    <source>
        <dbReference type="PROSITE" id="PS50966"/>
    </source>
</evidence>
<dbReference type="EMBL" id="JAFIDN010000011">
    <property type="protein sequence ID" value="MBP3193494.1"/>
    <property type="molecule type" value="Genomic_DNA"/>
</dbReference>
<dbReference type="InterPro" id="IPR007527">
    <property type="entry name" value="Znf_SWIM"/>
</dbReference>